<feature type="transmembrane region" description="Helical" evidence="1">
    <location>
        <begin position="5"/>
        <end position="22"/>
    </location>
</feature>
<keyword evidence="1" id="KW-0812">Transmembrane</keyword>
<gene>
    <name evidence="2" type="ORF">CPOL0286_LOCUS17834</name>
</gene>
<keyword evidence="1" id="KW-0472">Membrane</keyword>
<evidence type="ECO:0000256" key="1">
    <source>
        <dbReference type="SAM" id="Phobius"/>
    </source>
</evidence>
<dbReference type="AlphaFoldDB" id="A0A7S4N9C3"/>
<accession>A0A7S4N9C3</accession>
<keyword evidence="1" id="KW-1133">Transmembrane helix</keyword>
<evidence type="ECO:0008006" key="3">
    <source>
        <dbReference type="Google" id="ProtNLM"/>
    </source>
</evidence>
<evidence type="ECO:0000313" key="2">
    <source>
        <dbReference type="EMBL" id="CAE2273285.1"/>
    </source>
</evidence>
<sequence length="247" mass="27254">MLGYLFERFTWLSFAVPCFYIALTNPGYYQHLTYWTLMLHTVYFTVDKASPDAKAAIYLLHGFSFCGAIAVFVGYSFISVCGGLHHGSWLLWENAVGARAGTVTTGRTFTTCFIQKAYEHLWPVIAVLMDTRLSKGALKRVYAGAGPWRNLCQSMGSFFVLGSVWEAVAANKDGKNVLIVYQQPPYMSSAHLLGLVGLPADGLAEDFVFVTMQKVLLISCAAITYAKVVWPIMRVDGGKKGVKAKAY</sequence>
<feature type="transmembrane region" description="Helical" evidence="1">
    <location>
        <begin position="58"/>
        <end position="78"/>
    </location>
</feature>
<organism evidence="2">
    <name type="scientific">Prymnesium polylepis</name>
    <dbReference type="NCBI Taxonomy" id="72548"/>
    <lineage>
        <taxon>Eukaryota</taxon>
        <taxon>Haptista</taxon>
        <taxon>Haptophyta</taxon>
        <taxon>Prymnesiophyceae</taxon>
        <taxon>Prymnesiales</taxon>
        <taxon>Prymnesiaceae</taxon>
        <taxon>Prymnesium</taxon>
    </lineage>
</organism>
<proteinExistence type="predicted"/>
<dbReference type="EMBL" id="HBKO01039048">
    <property type="protein sequence ID" value="CAE2273285.1"/>
    <property type="molecule type" value="Transcribed_RNA"/>
</dbReference>
<name>A0A7S4N9C3_9EUKA</name>
<reference evidence="2" key="1">
    <citation type="submission" date="2021-01" db="EMBL/GenBank/DDBJ databases">
        <authorList>
            <person name="Corre E."/>
            <person name="Pelletier E."/>
            <person name="Niang G."/>
            <person name="Scheremetjew M."/>
            <person name="Finn R."/>
            <person name="Kale V."/>
            <person name="Holt S."/>
            <person name="Cochrane G."/>
            <person name="Meng A."/>
            <person name="Brown T."/>
            <person name="Cohen L."/>
        </authorList>
    </citation>
    <scope>NUCLEOTIDE SEQUENCE</scope>
    <source>
        <strain evidence="2">UIO037</strain>
    </source>
</reference>
<protein>
    <recommendedName>
        <fullName evidence="3">Glycerophosphocholine acyltransferase 1</fullName>
    </recommendedName>
</protein>